<dbReference type="FunFam" id="3.30.1130.10:FF:000003">
    <property type="entry name" value="7,8-dihydroneopterin aldolase"/>
    <property type="match status" value="1"/>
</dbReference>
<gene>
    <name evidence="8" type="primary">folB</name>
    <name evidence="8" type="ORF">F0357_02230</name>
</gene>
<feature type="domain" description="Dihydroneopterin aldolase/epimerase" evidence="7">
    <location>
        <begin position="5"/>
        <end position="118"/>
    </location>
</feature>
<dbReference type="UniPathway" id="UPA00077">
    <property type="reaction ID" value="UER00154"/>
</dbReference>
<evidence type="ECO:0000313" key="9">
    <source>
        <dbReference type="Proteomes" id="UP000332515"/>
    </source>
</evidence>
<organism evidence="8 9">
    <name type="scientific">Segnochrobactrum spirostomi</name>
    <dbReference type="NCBI Taxonomy" id="2608987"/>
    <lineage>
        <taxon>Bacteria</taxon>
        <taxon>Pseudomonadati</taxon>
        <taxon>Pseudomonadota</taxon>
        <taxon>Alphaproteobacteria</taxon>
        <taxon>Hyphomicrobiales</taxon>
        <taxon>Segnochrobactraceae</taxon>
        <taxon>Segnochrobactrum</taxon>
    </lineage>
</organism>
<proteinExistence type="inferred from homology"/>
<dbReference type="RefSeq" id="WP_153478255.1">
    <property type="nucleotide sequence ID" value="NZ_VWNA01000001.1"/>
</dbReference>
<dbReference type="EMBL" id="VWNA01000001">
    <property type="protein sequence ID" value="MQT11510.1"/>
    <property type="molecule type" value="Genomic_DNA"/>
</dbReference>
<accession>A0A6A7XXU0</accession>
<comment type="catalytic activity">
    <reaction evidence="1 6">
        <text>7,8-dihydroneopterin = 6-hydroxymethyl-7,8-dihydropterin + glycolaldehyde</text>
        <dbReference type="Rhea" id="RHEA:10540"/>
        <dbReference type="ChEBI" id="CHEBI:17001"/>
        <dbReference type="ChEBI" id="CHEBI:17071"/>
        <dbReference type="ChEBI" id="CHEBI:44841"/>
        <dbReference type="EC" id="4.1.2.25"/>
    </reaction>
</comment>
<dbReference type="GO" id="GO:0046654">
    <property type="term" value="P:tetrahydrofolate biosynthetic process"/>
    <property type="evidence" value="ECO:0007669"/>
    <property type="project" value="UniProtKB-UniRule"/>
</dbReference>
<sequence length="124" mass="13262">MTDKITITNMAFYAHHGVLDEEAKLGQRFYVDLVAELDLSAAGESDDYSKAVCYGQLYDAVAAVVHGPRAHLIEAIAERCARAVLDGFPPVQGAIVTVRKPSAPIVGNLDHVSVTVTRRRGAAA</sequence>
<evidence type="ECO:0000256" key="6">
    <source>
        <dbReference type="RuleBase" id="RU362079"/>
    </source>
</evidence>
<dbReference type="PANTHER" id="PTHR42844">
    <property type="entry name" value="DIHYDRONEOPTERIN ALDOLASE 1-RELATED"/>
    <property type="match status" value="1"/>
</dbReference>
<comment type="pathway">
    <text evidence="2 6">Cofactor biosynthesis; tetrahydrofolate biosynthesis; 2-amino-4-hydroxy-6-hydroxymethyl-7,8-dihydropteridine diphosphate from 7,8-dihydroneopterin triphosphate: step 3/4.</text>
</comment>
<dbReference type="PANTHER" id="PTHR42844:SF1">
    <property type="entry name" value="DIHYDRONEOPTERIN ALDOLASE 1-RELATED"/>
    <property type="match status" value="1"/>
</dbReference>
<evidence type="ECO:0000256" key="4">
    <source>
        <dbReference type="ARBA" id="ARBA00022909"/>
    </source>
</evidence>
<dbReference type="SUPFAM" id="SSF55620">
    <property type="entry name" value="Tetrahydrobiopterin biosynthesis enzymes-like"/>
    <property type="match status" value="1"/>
</dbReference>
<evidence type="ECO:0000256" key="1">
    <source>
        <dbReference type="ARBA" id="ARBA00001353"/>
    </source>
</evidence>
<keyword evidence="4 6" id="KW-0289">Folate biosynthesis</keyword>
<dbReference type="InterPro" id="IPR006157">
    <property type="entry name" value="FolB_dom"/>
</dbReference>
<dbReference type="GO" id="GO:0046656">
    <property type="term" value="P:folic acid biosynthetic process"/>
    <property type="evidence" value="ECO:0007669"/>
    <property type="project" value="UniProtKB-UniRule"/>
</dbReference>
<dbReference type="InterPro" id="IPR006156">
    <property type="entry name" value="Dihydroneopterin_aldolase"/>
</dbReference>
<reference evidence="8 9" key="1">
    <citation type="submission" date="2019-09" db="EMBL/GenBank/DDBJ databases">
        <title>Segnochrobactrum spirostomi gen. nov., sp. nov., isolated from the ciliate Spirostomum cf. yagiui and description of a novel family, Segnochrobactraceae fam. nov. within the order Rhizobiales of the class Alphaproteobacteria.</title>
        <authorList>
            <person name="Akter S."/>
            <person name="Shazib S.U.A."/>
            <person name="Shin M.K."/>
        </authorList>
    </citation>
    <scope>NUCLEOTIDE SEQUENCE [LARGE SCALE GENOMIC DNA]</scope>
    <source>
        <strain evidence="8 9">Sp-1</strain>
    </source>
</reference>
<dbReference type="InterPro" id="IPR043133">
    <property type="entry name" value="GTP-CH-I_C/QueF"/>
</dbReference>
<dbReference type="GO" id="GO:0005737">
    <property type="term" value="C:cytoplasm"/>
    <property type="evidence" value="ECO:0007669"/>
    <property type="project" value="TreeGrafter"/>
</dbReference>
<evidence type="ECO:0000313" key="8">
    <source>
        <dbReference type="EMBL" id="MQT11510.1"/>
    </source>
</evidence>
<dbReference type="Proteomes" id="UP000332515">
    <property type="component" value="Unassembled WGS sequence"/>
</dbReference>
<dbReference type="GO" id="GO:0004150">
    <property type="term" value="F:dihydroneopterin aldolase activity"/>
    <property type="evidence" value="ECO:0007669"/>
    <property type="project" value="UniProtKB-UniRule"/>
</dbReference>
<comment type="caution">
    <text evidence="8">The sequence shown here is derived from an EMBL/GenBank/DDBJ whole genome shotgun (WGS) entry which is preliminary data.</text>
</comment>
<evidence type="ECO:0000256" key="2">
    <source>
        <dbReference type="ARBA" id="ARBA00005013"/>
    </source>
</evidence>
<name>A0A6A7XXU0_9HYPH</name>
<dbReference type="AlphaFoldDB" id="A0A6A7XXU0"/>
<dbReference type="CDD" id="cd00534">
    <property type="entry name" value="DHNA_DHNTPE"/>
    <property type="match status" value="1"/>
</dbReference>
<comment type="function">
    <text evidence="6">Catalyzes the conversion of 7,8-dihydroneopterin to 6-hydroxymethyl-7,8-dihydropterin.</text>
</comment>
<evidence type="ECO:0000256" key="3">
    <source>
        <dbReference type="ARBA" id="ARBA00005708"/>
    </source>
</evidence>
<keyword evidence="5 6" id="KW-0456">Lyase</keyword>
<dbReference type="Pfam" id="PF02152">
    <property type="entry name" value="FolB"/>
    <property type="match status" value="1"/>
</dbReference>
<comment type="similarity">
    <text evidence="3 6">Belongs to the DHNA family.</text>
</comment>
<dbReference type="EC" id="4.1.2.25" evidence="6"/>
<protein>
    <recommendedName>
        <fullName evidence="6">7,8-dihydroneopterin aldolase</fullName>
        <ecNumber evidence="6">4.1.2.25</ecNumber>
    </recommendedName>
</protein>
<dbReference type="Gene3D" id="3.30.1130.10">
    <property type="match status" value="1"/>
</dbReference>
<keyword evidence="9" id="KW-1185">Reference proteome</keyword>
<dbReference type="NCBIfam" id="TIGR00526">
    <property type="entry name" value="folB_dom"/>
    <property type="match status" value="1"/>
</dbReference>
<evidence type="ECO:0000256" key="5">
    <source>
        <dbReference type="ARBA" id="ARBA00023239"/>
    </source>
</evidence>
<dbReference type="NCBIfam" id="TIGR00525">
    <property type="entry name" value="folB"/>
    <property type="match status" value="1"/>
</dbReference>
<dbReference type="SMART" id="SM00905">
    <property type="entry name" value="FolB"/>
    <property type="match status" value="1"/>
</dbReference>
<evidence type="ECO:0000259" key="7">
    <source>
        <dbReference type="SMART" id="SM00905"/>
    </source>
</evidence>